<proteinExistence type="predicted"/>
<evidence type="ECO:0008006" key="3">
    <source>
        <dbReference type="Google" id="ProtNLM"/>
    </source>
</evidence>
<keyword evidence="2" id="KW-1185">Reference proteome</keyword>
<reference evidence="1 2" key="1">
    <citation type="journal article" date="2018" name="Int. J. Syst. Evol. Microbiol.">
        <title>Bifidobacterium callitrichidarum sp. nov. from the faeces of the emperor tamarin (Saguinus imperator).</title>
        <authorList>
            <person name="Modesto M."/>
            <person name="Michelini S."/>
            <person name="Sansosti M.C."/>
            <person name="De Filippo C."/>
            <person name="Cavalieri D."/>
            <person name="Qvirist L."/>
            <person name="Andlid T."/>
            <person name="Spiezio C."/>
            <person name="Sandri C."/>
            <person name="Pascarelli S."/>
            <person name="Sgorbati B."/>
            <person name="Mattarelli P."/>
        </authorList>
    </citation>
    <scope>NUCLEOTIDE SEQUENCE [LARGE SCALE GENOMIC DNA]</scope>
    <source>
        <strain evidence="1 2">TRI 5</strain>
    </source>
</reference>
<accession>A0A2U2N8Y6</accession>
<dbReference type="Proteomes" id="UP000245876">
    <property type="component" value="Unassembled WGS sequence"/>
</dbReference>
<comment type="caution">
    <text evidence="1">The sequence shown here is derived from an EMBL/GenBank/DDBJ whole genome shotgun (WGS) entry which is preliminary data.</text>
</comment>
<dbReference type="EMBL" id="QFFM01000012">
    <property type="protein sequence ID" value="PWG65573.1"/>
    <property type="molecule type" value="Genomic_DNA"/>
</dbReference>
<sequence>MFRDAINELKRNNRFAQAVYVHEVEDYMNDDLYLVPNGKAGFALENDNSESDDKTNLISVFAYKGQRAGHSLVESAVSEGATHLDCYDIGNGLPDLYGKHGFRPIARVKFDPKEADPDWDYEHLHEPDVMTMAITDNPPQVTYMEYPAALAAASKAGEDYKKLHQSMK</sequence>
<dbReference type="AlphaFoldDB" id="A0A2U2N8Y6"/>
<protein>
    <recommendedName>
        <fullName evidence="3">N-acetyltransferase</fullName>
    </recommendedName>
</protein>
<organism evidence="1 2">
    <name type="scientific">Bifidobacterium callitrichidarum</name>
    <dbReference type="NCBI Taxonomy" id="2052941"/>
    <lineage>
        <taxon>Bacteria</taxon>
        <taxon>Bacillati</taxon>
        <taxon>Actinomycetota</taxon>
        <taxon>Actinomycetes</taxon>
        <taxon>Bifidobacteriales</taxon>
        <taxon>Bifidobacteriaceae</taxon>
        <taxon>Bifidobacterium</taxon>
    </lineage>
</organism>
<evidence type="ECO:0000313" key="1">
    <source>
        <dbReference type="EMBL" id="PWG65573.1"/>
    </source>
</evidence>
<name>A0A2U2N8Y6_9BIFI</name>
<gene>
    <name evidence="1" type="ORF">DF196_06460</name>
</gene>
<evidence type="ECO:0000313" key="2">
    <source>
        <dbReference type="Proteomes" id="UP000245876"/>
    </source>
</evidence>